<feature type="transmembrane region" description="Helical" evidence="3">
    <location>
        <begin position="419"/>
        <end position="437"/>
    </location>
</feature>
<dbReference type="SUPFAM" id="SSF48403">
    <property type="entry name" value="Ankyrin repeat"/>
    <property type="match status" value="1"/>
</dbReference>
<accession>A0A2Z6P3S8</accession>
<keyword evidence="3" id="KW-0812">Transmembrane</keyword>
<dbReference type="PANTHER" id="PTHR24177:SF437">
    <property type="entry name" value="ANKYRIN REPEAT PROTEIN"/>
    <property type="match status" value="1"/>
</dbReference>
<dbReference type="Pfam" id="PF13962">
    <property type="entry name" value="PGG"/>
    <property type="match status" value="1"/>
</dbReference>
<evidence type="ECO:0000256" key="3">
    <source>
        <dbReference type="SAM" id="Phobius"/>
    </source>
</evidence>
<evidence type="ECO:0000313" key="5">
    <source>
        <dbReference type="EMBL" id="GAU50426.1"/>
    </source>
</evidence>
<evidence type="ECO:0000313" key="6">
    <source>
        <dbReference type="Proteomes" id="UP000242715"/>
    </source>
</evidence>
<gene>
    <name evidence="5" type="ORF">TSUD_300260</name>
</gene>
<reference evidence="6" key="1">
    <citation type="journal article" date="2017" name="Front. Plant Sci.">
        <title>Climate Clever Clovers: New Paradigm to Reduce the Environmental Footprint of Ruminants by Breeding Low Methanogenic Forages Utilizing Haplotype Variation.</title>
        <authorList>
            <person name="Kaur P."/>
            <person name="Appels R."/>
            <person name="Bayer P.E."/>
            <person name="Keeble-Gagnere G."/>
            <person name="Wang J."/>
            <person name="Hirakawa H."/>
            <person name="Shirasawa K."/>
            <person name="Vercoe P."/>
            <person name="Stefanova K."/>
            <person name="Durmic Z."/>
            <person name="Nichols P."/>
            <person name="Revell C."/>
            <person name="Isobe S.N."/>
            <person name="Edwards D."/>
            <person name="Erskine W."/>
        </authorList>
    </citation>
    <scope>NUCLEOTIDE SEQUENCE [LARGE SCALE GENOMIC DNA]</scope>
    <source>
        <strain evidence="6">cv. Daliak</strain>
    </source>
</reference>
<dbReference type="AlphaFoldDB" id="A0A2Z6P3S8"/>
<dbReference type="InterPro" id="IPR026961">
    <property type="entry name" value="PGG_dom"/>
</dbReference>
<protein>
    <recommendedName>
        <fullName evidence="4">PGG domain-containing protein</fullName>
    </recommendedName>
</protein>
<feature type="region of interest" description="Disordered" evidence="2">
    <location>
        <begin position="110"/>
        <end position="137"/>
    </location>
</feature>
<sequence length="533" mass="60193">MDTTIIEGRCISKPPYWDGTTNFDEWKESIIIFIQSIDFKLWLVTKNGSKIPTKPEDKFNEKDMKIMEQEAKAKYILRCALNPDALQRISGCQTAKEIWEKLNNVVTQSDTESESDVYSTPLVSPAPPAWSSDDTNPNPEFLEEADYPLSRYPHNYEADTDIIFVKRDGIGYHIIYIHGYLLTSIGDNPENRFLKLCVPLYKLALEGNWPEANCMILKEQKLKNYAIATGMPTVLHIAAGANQIHFVEELLKVLVDNDITLRDIKGNTAFCIAAAAGNIEIVDLMFQRNRQLPVIRGGDGQTPIHFAALQGRCKMTSHLYDITDKRCFGNEDWNLLFFRCIYTGIYGLALKMVKERDTLAFARDVNKETALHLLAQIEMPLDSGCHGPEHDHNPELFSNEHKNLRENGESWMKKTAKSCMLIATVIATGVFAAATSLPGGTNDDTGKPNYLKKTPFLVFAISDAFAFISASTAILIFLSILVSHYGEYDFYKSLPLKLIFGLITLFISITNIISSTYYWRNLSKPGKNMIMYK</sequence>
<feature type="transmembrane region" description="Helical" evidence="3">
    <location>
        <begin position="494"/>
        <end position="519"/>
    </location>
</feature>
<proteinExistence type="predicted"/>
<dbReference type="Pfam" id="PF12796">
    <property type="entry name" value="Ank_2"/>
    <property type="match status" value="1"/>
</dbReference>
<keyword evidence="3" id="KW-0472">Membrane</keyword>
<keyword evidence="6" id="KW-1185">Reference proteome</keyword>
<evidence type="ECO:0000259" key="4">
    <source>
        <dbReference type="Pfam" id="PF13962"/>
    </source>
</evidence>
<feature type="transmembrane region" description="Helical" evidence="3">
    <location>
        <begin position="457"/>
        <end position="482"/>
    </location>
</feature>
<dbReference type="Proteomes" id="UP000242715">
    <property type="component" value="Unassembled WGS sequence"/>
</dbReference>
<name>A0A2Z6P3S8_TRISU</name>
<dbReference type="InterPro" id="IPR036770">
    <property type="entry name" value="Ankyrin_rpt-contain_sf"/>
</dbReference>
<feature type="domain" description="PGG" evidence="4">
    <location>
        <begin position="410"/>
        <end position="513"/>
    </location>
</feature>
<evidence type="ECO:0000256" key="1">
    <source>
        <dbReference type="ARBA" id="ARBA00004413"/>
    </source>
</evidence>
<keyword evidence="3" id="KW-1133">Transmembrane helix</keyword>
<comment type="subcellular location">
    <subcellularLocation>
        <location evidence="1">Cell membrane</location>
        <topology evidence="1">Peripheral membrane protein</topology>
        <orientation evidence="1">Cytoplasmic side</orientation>
    </subcellularLocation>
</comment>
<dbReference type="PANTHER" id="PTHR24177">
    <property type="entry name" value="CASKIN"/>
    <property type="match status" value="1"/>
</dbReference>
<dbReference type="Pfam" id="PF14223">
    <property type="entry name" value="Retrotran_gag_2"/>
    <property type="match status" value="1"/>
</dbReference>
<feature type="compositionally biased region" description="Polar residues" evidence="2">
    <location>
        <begin position="110"/>
        <end position="122"/>
    </location>
</feature>
<dbReference type="InterPro" id="IPR002110">
    <property type="entry name" value="Ankyrin_rpt"/>
</dbReference>
<dbReference type="OrthoDB" id="1921232at2759"/>
<evidence type="ECO:0000256" key="2">
    <source>
        <dbReference type="SAM" id="MobiDB-lite"/>
    </source>
</evidence>
<dbReference type="EMBL" id="DF974763">
    <property type="protein sequence ID" value="GAU50426.1"/>
    <property type="molecule type" value="Genomic_DNA"/>
</dbReference>
<dbReference type="SMART" id="SM00248">
    <property type="entry name" value="ANK"/>
    <property type="match status" value="3"/>
</dbReference>
<organism evidence="5 6">
    <name type="scientific">Trifolium subterraneum</name>
    <name type="common">Subterranean clover</name>
    <dbReference type="NCBI Taxonomy" id="3900"/>
    <lineage>
        <taxon>Eukaryota</taxon>
        <taxon>Viridiplantae</taxon>
        <taxon>Streptophyta</taxon>
        <taxon>Embryophyta</taxon>
        <taxon>Tracheophyta</taxon>
        <taxon>Spermatophyta</taxon>
        <taxon>Magnoliopsida</taxon>
        <taxon>eudicotyledons</taxon>
        <taxon>Gunneridae</taxon>
        <taxon>Pentapetalae</taxon>
        <taxon>rosids</taxon>
        <taxon>fabids</taxon>
        <taxon>Fabales</taxon>
        <taxon>Fabaceae</taxon>
        <taxon>Papilionoideae</taxon>
        <taxon>50 kb inversion clade</taxon>
        <taxon>NPAAA clade</taxon>
        <taxon>Hologalegina</taxon>
        <taxon>IRL clade</taxon>
        <taxon>Trifolieae</taxon>
        <taxon>Trifolium</taxon>
    </lineage>
</organism>
<dbReference type="Gene3D" id="1.25.40.20">
    <property type="entry name" value="Ankyrin repeat-containing domain"/>
    <property type="match status" value="1"/>
</dbReference>
<dbReference type="GO" id="GO:0005886">
    <property type="term" value="C:plasma membrane"/>
    <property type="evidence" value="ECO:0007669"/>
    <property type="project" value="UniProtKB-SubCell"/>
</dbReference>